<dbReference type="PANTHER" id="PTHR31604:SF36">
    <property type="entry name" value="PROTEIN SHI RELATED SEQUENCE 1-RELATED"/>
    <property type="match status" value="1"/>
</dbReference>
<comment type="caution">
    <text evidence="12">The sequence shown here is derived from an EMBL/GenBank/DDBJ whole genome shotgun (WGS) entry which is preliminary data.</text>
</comment>
<dbReference type="NCBIfam" id="TIGR01623">
    <property type="entry name" value="put_zinc_LRP1"/>
    <property type="match status" value="1"/>
</dbReference>
<dbReference type="Pfam" id="PF05142">
    <property type="entry name" value="DUF702"/>
    <property type="match status" value="2"/>
</dbReference>
<reference evidence="12 13" key="1">
    <citation type="journal article" date="2020" name="BMC Genomics">
        <title>Intraspecific diversification of the crop wild relative Brassica cretica Lam. using demographic model selection.</title>
        <authorList>
            <person name="Kioukis A."/>
            <person name="Michalopoulou V.A."/>
            <person name="Briers L."/>
            <person name="Pirintsos S."/>
            <person name="Studholme D.J."/>
            <person name="Pavlidis P."/>
            <person name="Sarris P.F."/>
        </authorList>
    </citation>
    <scope>NUCLEOTIDE SEQUENCE [LARGE SCALE GENOMIC DNA]</scope>
    <source>
        <strain evidence="13">cv. PFS-1207/04</strain>
    </source>
</reference>
<name>A0ABQ7BKI8_BRACR</name>
<feature type="compositionally biased region" description="Gly residues" evidence="11">
    <location>
        <begin position="1"/>
        <end position="18"/>
    </location>
</feature>
<evidence type="ECO:0000256" key="10">
    <source>
        <dbReference type="ARBA" id="ARBA00023294"/>
    </source>
</evidence>
<evidence type="ECO:0000256" key="11">
    <source>
        <dbReference type="SAM" id="MobiDB-lite"/>
    </source>
</evidence>
<evidence type="ECO:0000256" key="5">
    <source>
        <dbReference type="ARBA" id="ARBA00022833"/>
    </source>
</evidence>
<organism evidence="12 13">
    <name type="scientific">Brassica cretica</name>
    <name type="common">Mustard</name>
    <dbReference type="NCBI Taxonomy" id="69181"/>
    <lineage>
        <taxon>Eukaryota</taxon>
        <taxon>Viridiplantae</taxon>
        <taxon>Streptophyta</taxon>
        <taxon>Embryophyta</taxon>
        <taxon>Tracheophyta</taxon>
        <taxon>Spermatophyta</taxon>
        <taxon>Magnoliopsida</taxon>
        <taxon>eudicotyledons</taxon>
        <taxon>Gunneridae</taxon>
        <taxon>Pentapetalae</taxon>
        <taxon>rosids</taxon>
        <taxon>malvids</taxon>
        <taxon>Brassicales</taxon>
        <taxon>Brassicaceae</taxon>
        <taxon>Brassiceae</taxon>
        <taxon>Brassica</taxon>
    </lineage>
</organism>
<feature type="region of interest" description="Disordered" evidence="11">
    <location>
        <begin position="170"/>
        <end position="206"/>
    </location>
</feature>
<feature type="compositionally biased region" description="Polar residues" evidence="11">
    <location>
        <begin position="179"/>
        <end position="189"/>
    </location>
</feature>
<evidence type="ECO:0000256" key="3">
    <source>
        <dbReference type="ARBA" id="ARBA00022473"/>
    </source>
</evidence>
<evidence type="ECO:0000256" key="8">
    <source>
        <dbReference type="ARBA" id="ARBA00023159"/>
    </source>
</evidence>
<evidence type="ECO:0000256" key="1">
    <source>
        <dbReference type="ARBA" id="ARBA00004123"/>
    </source>
</evidence>
<keyword evidence="7" id="KW-0238">DNA-binding</keyword>
<keyword evidence="13" id="KW-1185">Reference proteome</keyword>
<evidence type="ECO:0000256" key="4">
    <source>
        <dbReference type="ARBA" id="ARBA00022723"/>
    </source>
</evidence>
<dbReference type="InterPro" id="IPR007818">
    <property type="entry name" value="SHI"/>
</dbReference>
<dbReference type="EMBL" id="QGKV02001507">
    <property type="protein sequence ID" value="KAF3532799.1"/>
    <property type="molecule type" value="Genomic_DNA"/>
</dbReference>
<proteinExistence type="inferred from homology"/>
<dbReference type="PANTHER" id="PTHR31604">
    <property type="entry name" value="PROTEIN LATERAL ROOT PRIMORDIUM 1"/>
    <property type="match status" value="1"/>
</dbReference>
<accession>A0ABQ7BKI8</accession>
<sequence>MAGFFSLGGGGGGGGGGNSQEEHRNPPPPVSEAWLWYRNPNTNANAPSSSNAALGTLELWQNHNQQEIMFQHQQHQQRLDLYSSAAGLGVGPSNHSQFDISGETSNAAARRAATLMMMRSGGSGGGGNGASCQDCGNQAKKDCAHVRCRTCCKSRGFDCPTHVRSTWVPTAKRRERQHQLATVQPQTHQPRGDSGVPKRQRENLPATSSALVCTRIPTHNASGLEVGDFPAEVNSPAVFRCVRVSSVEDGEEELAYQTAVSIGGHIFKGVLYDKGPGSSGGYNAIATGESSSGGGGGHQLNLITAGSMTVATASSSTPNAGRIGSSSAAAYNDPSSLYPTPINTFMAAVSIGGHIFKGVLYDKGPGSSGGYNAIATGESSSGGGGGHQLNLITAGSMTVATASSSTPNAGRIGSSSAAAYNDPSSLYPTPINTFMAGTQFFPNPRS</sequence>
<evidence type="ECO:0000313" key="13">
    <source>
        <dbReference type="Proteomes" id="UP000266723"/>
    </source>
</evidence>
<keyword evidence="4" id="KW-0479">Metal-binding</keyword>
<evidence type="ECO:0000256" key="2">
    <source>
        <dbReference type="ARBA" id="ARBA00006911"/>
    </source>
</evidence>
<evidence type="ECO:0000256" key="7">
    <source>
        <dbReference type="ARBA" id="ARBA00023125"/>
    </source>
</evidence>
<evidence type="ECO:0000256" key="9">
    <source>
        <dbReference type="ARBA" id="ARBA00023242"/>
    </source>
</evidence>
<dbReference type="NCBIfam" id="TIGR01624">
    <property type="entry name" value="LRP1_Cterm"/>
    <property type="match status" value="1"/>
</dbReference>
<keyword evidence="9" id="KW-0539">Nucleus</keyword>
<evidence type="ECO:0000256" key="6">
    <source>
        <dbReference type="ARBA" id="ARBA00023070"/>
    </source>
</evidence>
<dbReference type="InterPro" id="IPR006511">
    <property type="entry name" value="SHI_C"/>
</dbReference>
<comment type="subcellular location">
    <subcellularLocation>
        <location evidence="1">Nucleus</location>
    </subcellularLocation>
</comment>
<comment type="similarity">
    <text evidence="2">Belongs to the SHI protein family.</text>
</comment>
<keyword evidence="10" id="KW-0927">Auxin signaling pathway</keyword>
<keyword evidence="6" id="KW-0073">Auxin biosynthesis</keyword>
<keyword evidence="3" id="KW-0217">Developmental protein</keyword>
<evidence type="ECO:0000313" key="12">
    <source>
        <dbReference type="EMBL" id="KAF3532799.1"/>
    </source>
</evidence>
<feature type="region of interest" description="Disordered" evidence="11">
    <location>
        <begin position="1"/>
        <end position="31"/>
    </location>
</feature>
<dbReference type="InterPro" id="IPR006510">
    <property type="entry name" value="Znf_LRP1"/>
</dbReference>
<keyword evidence="5" id="KW-0862">Zinc</keyword>
<protein>
    <submittedName>
        <fullName evidence="12">Uncharacterized protein</fullName>
    </submittedName>
</protein>
<keyword evidence="8" id="KW-0010">Activator</keyword>
<gene>
    <name evidence="12" type="ORF">DY000_02039422</name>
</gene>
<dbReference type="Proteomes" id="UP000266723">
    <property type="component" value="Unassembled WGS sequence"/>
</dbReference>